<organism evidence="2 3">
    <name type="scientific">Schaedlerella arabinosiphila</name>
    <dbReference type="NCBI Taxonomy" id="2044587"/>
    <lineage>
        <taxon>Bacteria</taxon>
        <taxon>Bacillati</taxon>
        <taxon>Bacillota</taxon>
        <taxon>Clostridia</taxon>
        <taxon>Lachnospirales</taxon>
        <taxon>Lachnospiraceae</taxon>
        <taxon>Schaedlerella</taxon>
    </lineage>
</organism>
<keyword evidence="3" id="KW-1185">Reference proteome</keyword>
<dbReference type="RefSeq" id="WP_125126391.1">
    <property type="nucleotide sequence ID" value="NZ_RHJS01000002.1"/>
</dbReference>
<dbReference type="Proteomes" id="UP000274920">
    <property type="component" value="Unassembled WGS sequence"/>
</dbReference>
<protein>
    <submittedName>
        <fullName evidence="2">Uncharacterized protein</fullName>
    </submittedName>
</protein>
<evidence type="ECO:0000313" key="3">
    <source>
        <dbReference type="Proteomes" id="UP000274920"/>
    </source>
</evidence>
<evidence type="ECO:0000256" key="1">
    <source>
        <dbReference type="SAM" id="MobiDB-lite"/>
    </source>
</evidence>
<evidence type="ECO:0000313" key="2">
    <source>
        <dbReference type="EMBL" id="RRK35174.1"/>
    </source>
</evidence>
<sequence length="120" mass="13466">MDKKETGVNSKMGEARTKSADLHMRTDESGKGTVIPEPDSQKSDVKTTSKDSVFRDLFGDRKYALQLYQAIHPEDTDVTEADIGNVTIKNVFTDQEYNDLGMTVREKLLLMLEAQSLCYA</sequence>
<reference evidence="2" key="1">
    <citation type="submission" date="2018-10" db="EMBL/GenBank/DDBJ databases">
        <title>Schaedlerella arabinophila gen. nov. sp. nov., isolated from the mouse intestinal tract and comparative analysis with the genome of the closely related altered Schaedler flora strain ASF502.</title>
        <authorList>
            <person name="Miyake S."/>
            <person name="Soh M."/>
            <person name="Seedorf H."/>
        </authorList>
    </citation>
    <scope>NUCLEOTIDE SEQUENCE [LARGE SCALE GENOMIC DNA]</scope>
    <source>
        <strain evidence="2">DSM 106076</strain>
    </source>
</reference>
<feature type="region of interest" description="Disordered" evidence="1">
    <location>
        <begin position="1"/>
        <end position="48"/>
    </location>
</feature>
<gene>
    <name evidence="2" type="ORF">EBB54_03675</name>
</gene>
<comment type="caution">
    <text evidence="2">The sequence shown here is derived from an EMBL/GenBank/DDBJ whole genome shotgun (WGS) entry which is preliminary data.</text>
</comment>
<dbReference type="EMBL" id="RHJS01000002">
    <property type="protein sequence ID" value="RRK35174.1"/>
    <property type="molecule type" value="Genomic_DNA"/>
</dbReference>
<dbReference type="AlphaFoldDB" id="A0A3R8KZJ2"/>
<feature type="compositionally biased region" description="Basic and acidic residues" evidence="1">
    <location>
        <begin position="39"/>
        <end position="48"/>
    </location>
</feature>
<feature type="compositionally biased region" description="Basic and acidic residues" evidence="1">
    <location>
        <begin position="13"/>
        <end position="30"/>
    </location>
</feature>
<accession>A0A3R8KZJ2</accession>
<name>A0A3R8KZJ2_9FIRM</name>
<proteinExistence type="predicted"/>